<gene>
    <name evidence="2" type="ORF">DYU11_26055</name>
</gene>
<reference evidence="2 3" key="1">
    <citation type="submission" date="2018-08" db="EMBL/GenBank/DDBJ databases">
        <title>Fibrisoma montanum sp. nov., isolated from Danxia mountain soil.</title>
        <authorList>
            <person name="Huang Y."/>
        </authorList>
    </citation>
    <scope>NUCLEOTIDE SEQUENCE [LARGE SCALE GENOMIC DNA]</scope>
    <source>
        <strain evidence="2 3">HYT19</strain>
    </source>
</reference>
<keyword evidence="3" id="KW-1185">Reference proteome</keyword>
<evidence type="ECO:0000313" key="2">
    <source>
        <dbReference type="EMBL" id="RIV18966.1"/>
    </source>
</evidence>
<feature type="signal peptide" evidence="1">
    <location>
        <begin position="1"/>
        <end position="19"/>
    </location>
</feature>
<sequence>MKKWVLIGLISLFGTRASAQVLVGGVNINEKDITYCQLIGSNRSGGLSTTRIWIDYGQPRFAATPFNQPAISGPDGVAIDFPTVMAALNFMTRNGWELVSWQLASDKEGGEGRFVYLLRKRGNQTSQDQGR</sequence>
<keyword evidence="1" id="KW-0732">Signal</keyword>
<accession>A0A418M057</accession>
<dbReference type="OrthoDB" id="5873496at2"/>
<dbReference type="Proteomes" id="UP000283523">
    <property type="component" value="Unassembled WGS sequence"/>
</dbReference>
<comment type="caution">
    <text evidence="2">The sequence shown here is derived from an EMBL/GenBank/DDBJ whole genome shotgun (WGS) entry which is preliminary data.</text>
</comment>
<dbReference type="RefSeq" id="WP_119670678.1">
    <property type="nucleotide sequence ID" value="NZ_QXED01000009.1"/>
</dbReference>
<protein>
    <recommendedName>
        <fullName evidence="4">DUF4177 domain-containing protein</fullName>
    </recommendedName>
</protein>
<proteinExistence type="predicted"/>
<evidence type="ECO:0008006" key="4">
    <source>
        <dbReference type="Google" id="ProtNLM"/>
    </source>
</evidence>
<dbReference type="AlphaFoldDB" id="A0A418M057"/>
<organism evidence="2 3">
    <name type="scientific">Fibrisoma montanum</name>
    <dbReference type="NCBI Taxonomy" id="2305895"/>
    <lineage>
        <taxon>Bacteria</taxon>
        <taxon>Pseudomonadati</taxon>
        <taxon>Bacteroidota</taxon>
        <taxon>Cytophagia</taxon>
        <taxon>Cytophagales</taxon>
        <taxon>Spirosomataceae</taxon>
        <taxon>Fibrisoma</taxon>
    </lineage>
</organism>
<evidence type="ECO:0000256" key="1">
    <source>
        <dbReference type="SAM" id="SignalP"/>
    </source>
</evidence>
<evidence type="ECO:0000313" key="3">
    <source>
        <dbReference type="Proteomes" id="UP000283523"/>
    </source>
</evidence>
<dbReference type="EMBL" id="QXED01000009">
    <property type="protein sequence ID" value="RIV18966.1"/>
    <property type="molecule type" value="Genomic_DNA"/>
</dbReference>
<name>A0A418M057_9BACT</name>
<feature type="chain" id="PRO_5019580691" description="DUF4177 domain-containing protein" evidence="1">
    <location>
        <begin position="20"/>
        <end position="131"/>
    </location>
</feature>